<feature type="transmembrane region" description="Helical" evidence="1">
    <location>
        <begin position="39"/>
        <end position="58"/>
    </location>
</feature>
<evidence type="ECO:0000313" key="3">
    <source>
        <dbReference type="Proteomes" id="UP000535491"/>
    </source>
</evidence>
<dbReference type="AlphaFoldDB" id="A0A7W1WNR0"/>
<accession>A0A7W1WNR0</accession>
<feature type="transmembrane region" description="Helical" evidence="1">
    <location>
        <begin position="65"/>
        <end position="85"/>
    </location>
</feature>
<dbReference type="Proteomes" id="UP000535491">
    <property type="component" value="Unassembled WGS sequence"/>
</dbReference>
<comment type="caution">
    <text evidence="2">The sequence shown here is derived from an EMBL/GenBank/DDBJ whole genome shotgun (WGS) entry which is preliminary data.</text>
</comment>
<reference evidence="2 3" key="1">
    <citation type="submission" date="2020-07" db="EMBL/GenBank/DDBJ databases">
        <authorList>
            <person name="Feng H."/>
        </authorList>
    </citation>
    <scope>NUCLEOTIDE SEQUENCE [LARGE SCALE GENOMIC DNA]</scope>
    <source>
        <strain evidence="3">s-10</strain>
    </source>
</reference>
<keyword evidence="1" id="KW-0472">Membrane</keyword>
<evidence type="ECO:0000313" key="2">
    <source>
        <dbReference type="EMBL" id="MBA4493283.1"/>
    </source>
</evidence>
<name>A0A7W1WNR0_9BACL</name>
<evidence type="ECO:0000256" key="1">
    <source>
        <dbReference type="SAM" id="Phobius"/>
    </source>
</evidence>
<keyword evidence="3" id="KW-1185">Reference proteome</keyword>
<dbReference type="Pfam" id="PF06961">
    <property type="entry name" value="DUF1294"/>
    <property type="match status" value="1"/>
</dbReference>
<keyword evidence="1" id="KW-1133">Transmembrane helix</keyword>
<dbReference type="PIRSF" id="PIRSF002599">
    <property type="entry name" value="Cold_shock_A"/>
    <property type="match status" value="1"/>
</dbReference>
<dbReference type="EMBL" id="JACEIQ010000001">
    <property type="protein sequence ID" value="MBA4493283.1"/>
    <property type="molecule type" value="Genomic_DNA"/>
</dbReference>
<gene>
    <name evidence="2" type="ORF">H1191_03020</name>
</gene>
<organism evidence="2 3">
    <name type="scientific">Paenactinomyces guangxiensis</name>
    <dbReference type="NCBI Taxonomy" id="1490290"/>
    <lineage>
        <taxon>Bacteria</taxon>
        <taxon>Bacillati</taxon>
        <taxon>Bacillota</taxon>
        <taxon>Bacilli</taxon>
        <taxon>Bacillales</taxon>
        <taxon>Thermoactinomycetaceae</taxon>
        <taxon>Paenactinomyces</taxon>
    </lineage>
</organism>
<proteinExistence type="predicted"/>
<dbReference type="InterPro" id="IPR010718">
    <property type="entry name" value="DUF1294"/>
</dbReference>
<protein>
    <submittedName>
        <fullName evidence="2">DUF1294 domain-containing protein</fullName>
    </submittedName>
</protein>
<dbReference type="InterPro" id="IPR012156">
    <property type="entry name" value="Cold_shock_CspA"/>
</dbReference>
<sequence>MRLVLLLVLFLSTYGFFLMGSDKQKAKKGKWRVNESTFFLLSFCGGAAGVWIGMKVFCHKTLHPSFRVGIPLLTVWNVIVLYYLLNNLM</sequence>
<keyword evidence="1" id="KW-0812">Transmembrane</keyword>
<dbReference type="GO" id="GO:0003676">
    <property type="term" value="F:nucleic acid binding"/>
    <property type="evidence" value="ECO:0007669"/>
    <property type="project" value="InterPro"/>
</dbReference>